<reference evidence="2 3" key="1">
    <citation type="submission" date="2018-08" db="EMBL/GenBank/DDBJ databases">
        <title>Murine metabolic-syndrome-specific gut microbial biobank.</title>
        <authorList>
            <person name="Liu C."/>
        </authorList>
    </citation>
    <scope>NUCLEOTIDE SEQUENCE [LARGE SCALE GENOMIC DNA]</scope>
    <source>
        <strain evidence="2 3">28</strain>
    </source>
</reference>
<feature type="compositionally biased region" description="Low complexity" evidence="1">
    <location>
        <begin position="109"/>
        <end position="120"/>
    </location>
</feature>
<dbReference type="InterPro" id="IPR036388">
    <property type="entry name" value="WH-like_DNA-bd_sf"/>
</dbReference>
<evidence type="ECO:0000313" key="3">
    <source>
        <dbReference type="Proteomes" id="UP000446866"/>
    </source>
</evidence>
<feature type="region of interest" description="Disordered" evidence="1">
    <location>
        <begin position="109"/>
        <end position="162"/>
    </location>
</feature>
<sequence length="231" mass="27006">MSVNGFIKLHRKMTEWGWYTDASTKVVFLHLLLTANYQETEWKGIKIKPGQVVVGRKKLAQDLGLSERQVRTALEHLKSTNEVTIEVTNKFSIVTIENWAKYQLINNDNDQQNDQQRDQQPTNKRPATDQQPTTSKERKESKKEKKVKNINNPPIIPPEGKRVVPPTVEEVRDFCLERNNGIDAEAFVDFYQSKGWYVGKNKMKDWKAAVRTWERSRRKQESDRKADFMDL</sequence>
<dbReference type="RefSeq" id="WP_160203019.1">
    <property type="nucleotide sequence ID" value="NZ_QXWK01000034.1"/>
</dbReference>
<dbReference type="EMBL" id="QXWK01000034">
    <property type="protein sequence ID" value="NBH62735.1"/>
    <property type="molecule type" value="Genomic_DNA"/>
</dbReference>
<evidence type="ECO:0000313" key="2">
    <source>
        <dbReference type="EMBL" id="NBH62735.1"/>
    </source>
</evidence>
<accession>A0A845QNF0</accession>
<proteinExistence type="predicted"/>
<feature type="compositionally biased region" description="Polar residues" evidence="1">
    <location>
        <begin position="121"/>
        <end position="134"/>
    </location>
</feature>
<comment type="caution">
    <text evidence="2">The sequence shown here is derived from an EMBL/GenBank/DDBJ whole genome shotgun (WGS) entry which is preliminary data.</text>
</comment>
<keyword evidence="3" id="KW-1185">Reference proteome</keyword>
<evidence type="ECO:0000256" key="1">
    <source>
        <dbReference type="SAM" id="MobiDB-lite"/>
    </source>
</evidence>
<dbReference type="AlphaFoldDB" id="A0A845QNF0"/>
<name>A0A845QNF0_9FIRM</name>
<dbReference type="Proteomes" id="UP000446866">
    <property type="component" value="Unassembled WGS sequence"/>
</dbReference>
<gene>
    <name evidence="2" type="ORF">D0435_13855</name>
</gene>
<organism evidence="2 3">
    <name type="scientific">Anaerotruncus colihominis</name>
    <dbReference type="NCBI Taxonomy" id="169435"/>
    <lineage>
        <taxon>Bacteria</taxon>
        <taxon>Bacillati</taxon>
        <taxon>Bacillota</taxon>
        <taxon>Clostridia</taxon>
        <taxon>Eubacteriales</taxon>
        <taxon>Oscillospiraceae</taxon>
        <taxon>Anaerotruncus</taxon>
    </lineage>
</organism>
<protein>
    <submittedName>
        <fullName evidence="2">Uncharacterized protein</fullName>
    </submittedName>
</protein>
<dbReference type="Gene3D" id="1.10.10.10">
    <property type="entry name" value="Winged helix-like DNA-binding domain superfamily/Winged helix DNA-binding domain"/>
    <property type="match status" value="1"/>
</dbReference>